<proteinExistence type="predicted"/>
<accession>A0A0B1P241</accession>
<dbReference type="HOGENOM" id="CLU_002055_2_0_1"/>
<gene>
    <name evidence="1" type="ORF">EV44_g4278</name>
</gene>
<reference evidence="1 2" key="1">
    <citation type="journal article" date="2014" name="BMC Genomics">
        <title>Adaptive genomic structural variation in the grape powdery mildew pathogen, Erysiphe necator.</title>
        <authorList>
            <person name="Jones L."/>
            <person name="Riaz S."/>
            <person name="Morales-Cruz A."/>
            <person name="Amrine K.C."/>
            <person name="McGuire B."/>
            <person name="Gubler W.D."/>
            <person name="Walker M.A."/>
            <person name="Cantu D."/>
        </authorList>
    </citation>
    <scope>NUCLEOTIDE SEQUENCE [LARGE SCALE GENOMIC DNA]</scope>
    <source>
        <strain evidence="2">c</strain>
    </source>
</reference>
<organism evidence="1 2">
    <name type="scientific">Uncinula necator</name>
    <name type="common">Grape powdery mildew</name>
    <dbReference type="NCBI Taxonomy" id="52586"/>
    <lineage>
        <taxon>Eukaryota</taxon>
        <taxon>Fungi</taxon>
        <taxon>Dikarya</taxon>
        <taxon>Ascomycota</taxon>
        <taxon>Pezizomycotina</taxon>
        <taxon>Leotiomycetes</taxon>
        <taxon>Erysiphales</taxon>
        <taxon>Erysiphaceae</taxon>
        <taxon>Erysiphe</taxon>
    </lineage>
</organism>
<comment type="caution">
    <text evidence="1">The sequence shown here is derived from an EMBL/GenBank/DDBJ whole genome shotgun (WGS) entry which is preliminary data.</text>
</comment>
<keyword evidence="2" id="KW-1185">Reference proteome</keyword>
<dbReference type="EMBL" id="JNVN01001843">
    <property type="protein sequence ID" value="KHJ32742.1"/>
    <property type="molecule type" value="Genomic_DNA"/>
</dbReference>
<evidence type="ECO:0000313" key="2">
    <source>
        <dbReference type="Proteomes" id="UP000030854"/>
    </source>
</evidence>
<evidence type="ECO:0000313" key="1">
    <source>
        <dbReference type="EMBL" id="KHJ32742.1"/>
    </source>
</evidence>
<name>A0A0B1P241_UNCNE</name>
<protein>
    <submittedName>
        <fullName evidence="1">Uncharacterized protein</fullName>
    </submittedName>
</protein>
<sequence>MVAGFDAACVLKHTVDSIMKRKIPLVICIDSYSLYECLAKLGTTKEKRLMIDIAAIRQAYERREISQVIWIKGKSNPADAMTKSQYSNQAIDDILSNKYFIDKEAWVERNTIENSE</sequence>
<dbReference type="Proteomes" id="UP000030854">
    <property type="component" value="Unassembled WGS sequence"/>
</dbReference>
<dbReference type="AlphaFoldDB" id="A0A0B1P241"/>
<dbReference type="STRING" id="52586.A0A0B1P241"/>